<organism evidence="2 3">
    <name type="scientific">Candidatus Altarchaeum hamiconexum</name>
    <dbReference type="NCBI Taxonomy" id="1803513"/>
    <lineage>
        <taxon>Archaea</taxon>
        <taxon>Candidatus Altarchaeota</taxon>
        <taxon>Candidatus Altiarchaeia</taxon>
        <taxon>Candidatus Altarchaeales</taxon>
        <taxon>Candidatus Altarchaeaceae</taxon>
        <taxon>Candidatus Altarchaeum</taxon>
    </lineage>
</organism>
<sequence>MKEKIALVVPEISFFEVWEVILSKIKRRKELAENLRKEANQIGRSNYAEKSAKNLKESAKLLEESYAADMSSLEDSLKILKQICTIIDYSPTIHTRSYLITLDKRYDIVNPDASVYESIKEFARENDGIKIHPNKNTDDFDKKIIREELNNLELKFTLIQER</sequence>
<dbReference type="EMBL" id="JAACVF010000092">
    <property type="protein sequence ID" value="NCN65142.1"/>
    <property type="molecule type" value="Genomic_DNA"/>
</dbReference>
<reference evidence="2" key="1">
    <citation type="submission" date="2019-11" db="EMBL/GenBank/DDBJ databases">
        <title>Lipid analysis of CO2-rich subsurface aquifers suggests an autotrophy-based deep biosphere with lysolipids enriched in CPR bacteria.</title>
        <authorList>
            <person name="Probst A.J."/>
            <person name="Elling F.J."/>
            <person name="Castelle C.J."/>
            <person name="Zhu Q."/>
            <person name="Elvert M."/>
            <person name="Birarda G."/>
            <person name="Holman H.-Y."/>
            <person name="Lane K.R."/>
            <person name="Ladd B."/>
            <person name="Ryan M.C."/>
            <person name="Woyke T."/>
            <person name="Hinrichs K.-U."/>
            <person name="Banfield J.F."/>
        </authorList>
    </citation>
    <scope>NUCLEOTIDE SEQUENCE</scope>
    <source>
        <strain evidence="1">CG_2015-01_33_1645</strain>
        <strain evidence="2">CG_2015-04_33_537</strain>
    </source>
</reference>
<evidence type="ECO:0000313" key="2">
    <source>
        <dbReference type="EMBL" id="NCS91988.1"/>
    </source>
</evidence>
<proteinExistence type="predicted"/>
<dbReference type="Proteomes" id="UP000768163">
    <property type="component" value="Unassembled WGS sequence"/>
</dbReference>
<evidence type="ECO:0000313" key="1">
    <source>
        <dbReference type="EMBL" id="NCN65142.1"/>
    </source>
</evidence>
<accession>A0A8J7YZT0</accession>
<dbReference type="AlphaFoldDB" id="A0A8J7YZT0"/>
<gene>
    <name evidence="2" type="ORF">GW779_06300</name>
    <name evidence="1" type="ORF">GW910_03605</name>
</gene>
<protein>
    <submittedName>
        <fullName evidence="2">Uncharacterized protein</fullName>
    </submittedName>
</protein>
<dbReference type="EMBL" id="JAACQH010000144">
    <property type="protein sequence ID" value="NCS91988.1"/>
    <property type="molecule type" value="Genomic_DNA"/>
</dbReference>
<dbReference type="Proteomes" id="UP000738826">
    <property type="component" value="Unassembled WGS sequence"/>
</dbReference>
<name>A0A8J7YZT0_9ARCH</name>
<evidence type="ECO:0000313" key="3">
    <source>
        <dbReference type="Proteomes" id="UP000738826"/>
    </source>
</evidence>
<comment type="caution">
    <text evidence="2">The sequence shown here is derived from an EMBL/GenBank/DDBJ whole genome shotgun (WGS) entry which is preliminary data.</text>
</comment>